<sequence>MIQLRMIKQWAIFVAFLFGIFANALSANEQGVSQALVVYDSSLYDLNNLGSVSSEVASLVSDLKEKHGFELTLQSYSDEDLSLFVADEPRYDHLILLPSSKKAIGNKKGFNQHQLVEFINREGNIFVVGNDETVLPDDVRTFLNEMGIYPAPKGFKYVDHFNSAKGIPQLTDENIANKKVLGQFNGGKHAYKGTGALISNNENIFPIVRSSKTGFTTDEVEGTISQEKTWTFGQQGFLAVGFQGLNNARLTWVGSESLINDDLLKWTFQERNVLKLQFVQHYKNENPEYVDNKLYRIKDQVIYTIGVSEFANDKWIPYEIKGEDDTLQLAFKMLDPYQRVNLQPLGPGSSKEDGDLTEDTYIYYANFTIPDQHGIFTFELDYKRSGLSYIVDKRVVTVRHLANDEYKRSWDIPNSWLYVASAALVVLGWFLFVVNFLYVGNTDATKKNV</sequence>
<keyword evidence="1" id="KW-0472">Membrane</keyword>
<dbReference type="EMBL" id="CR382134">
    <property type="protein sequence ID" value="CAG85637.2"/>
    <property type="molecule type" value="Genomic_DNA"/>
</dbReference>
<keyword evidence="1" id="KW-1133">Transmembrane helix</keyword>
<dbReference type="GO" id="GO:0018279">
    <property type="term" value="P:protein N-linked glycosylation via asparagine"/>
    <property type="evidence" value="ECO:0007669"/>
    <property type="project" value="UniProtKB-UniRule"/>
</dbReference>
<dbReference type="eggNOG" id="KOG2754">
    <property type="taxonomic scope" value="Eukaryota"/>
</dbReference>
<dbReference type="VEuPathDB" id="FungiDB:DEHA2B15488g"/>
<proteinExistence type="inferred from homology"/>
<dbReference type="GO" id="GO:0005635">
    <property type="term" value="C:nuclear envelope"/>
    <property type="evidence" value="ECO:0007669"/>
    <property type="project" value="EnsemblFungi"/>
</dbReference>
<dbReference type="Proteomes" id="UP000000599">
    <property type="component" value="Chromosome B"/>
</dbReference>
<comment type="subcellular location">
    <subcellularLocation>
        <location evidence="1">Endoplasmic reticulum membrane</location>
        <topology evidence="1">Single-pass type I membrane protein</topology>
    </subcellularLocation>
</comment>
<organism evidence="3 4">
    <name type="scientific">Debaryomyces hansenii (strain ATCC 36239 / CBS 767 / BCRC 21394 / JCM 1990 / NBRC 0083 / IGC 2968)</name>
    <name type="common">Yeast</name>
    <name type="synonym">Torulaspora hansenii</name>
    <dbReference type="NCBI Taxonomy" id="284592"/>
    <lineage>
        <taxon>Eukaryota</taxon>
        <taxon>Fungi</taxon>
        <taxon>Dikarya</taxon>
        <taxon>Ascomycota</taxon>
        <taxon>Saccharomycotina</taxon>
        <taxon>Pichiomycetes</taxon>
        <taxon>Debaryomycetaceae</taxon>
        <taxon>Debaryomyces</taxon>
    </lineage>
</organism>
<dbReference type="PANTHER" id="PTHR10830">
    <property type="entry name" value="DOLICHYL-DIPHOSPHOOLIGOSACCHARIDE--PROTEIN GLYCOSYLTRANSFERASE 48 KDA SUBUNIT"/>
    <property type="match status" value="1"/>
</dbReference>
<comment type="subunit">
    <text evidence="1">Component of the oligosaccharyltransferase (OST) complex.</text>
</comment>
<comment type="function">
    <text evidence="1">Subunit of the oligosaccharyl transferase (OST) complex that catalyzes the initial transfer of a defined glycan (Glc(3)Man(9)GlcNAc(2) in eukaryotes) from the lipid carrier dolichol-pyrophosphate to an asparagine residue within an Asn-X-Ser/Thr consensus motif in nascent polypeptide chains, the first step in protein N-glycosylation. N-glycosylation occurs cotranslationally and the complex associates with the Sec61 complex at the channel-forming translocon complex that mediates protein translocation across the endoplasmic reticulum (ER).</text>
</comment>
<dbReference type="InterPro" id="IPR055457">
    <property type="entry name" value="OST48_N"/>
</dbReference>
<feature type="domain" description="OST48 N-terminal" evidence="2">
    <location>
        <begin position="35"/>
        <end position="281"/>
    </location>
</feature>
<evidence type="ECO:0000313" key="3">
    <source>
        <dbReference type="EMBL" id="CAG85637.2"/>
    </source>
</evidence>
<name>Q6BVZ6_DEBHA</name>
<dbReference type="GO" id="GO:0004576">
    <property type="term" value="F:oligosaccharyl transferase activity"/>
    <property type="evidence" value="ECO:0007669"/>
    <property type="project" value="EnsemblFungi"/>
</dbReference>
<feature type="signal peptide" evidence="1">
    <location>
        <begin position="1"/>
        <end position="26"/>
    </location>
</feature>
<dbReference type="PANTHER" id="PTHR10830:SF0">
    <property type="entry name" value="DOLICHYL-DIPHOSPHOOLIGOSACCHARIDE--PROTEIN GLYCOSYLTRANSFERASE 48 KDA SUBUNIT"/>
    <property type="match status" value="1"/>
</dbReference>
<dbReference type="KEGG" id="dha:DEHA2B15488g"/>
<comment type="similarity">
    <text evidence="1">Belongs to the DDOST 48 kDa subunit family.</text>
</comment>
<comment type="pathway">
    <text evidence="1">Protein modification; protein glycosylation.</text>
</comment>
<dbReference type="STRING" id="284592.Q6BVZ6"/>
<keyword evidence="4" id="KW-1185">Reference proteome</keyword>
<keyword evidence="1" id="KW-0732">Signal</keyword>
<accession>Q6BVZ6</accession>
<evidence type="ECO:0000256" key="1">
    <source>
        <dbReference type="RuleBase" id="RU361142"/>
    </source>
</evidence>
<dbReference type="InterPro" id="IPR005013">
    <property type="entry name" value="DDOST_48_kDa_subunit"/>
</dbReference>
<dbReference type="Pfam" id="PF03345">
    <property type="entry name" value="OST48_N"/>
    <property type="match status" value="1"/>
</dbReference>
<dbReference type="OMA" id="AHDEYPR"/>
<gene>
    <name evidence="3" type="ordered locus">DEHA2B15488g</name>
</gene>
<dbReference type="UniPathway" id="UPA00378"/>
<keyword evidence="1" id="KW-0812">Transmembrane</keyword>
<feature type="transmembrane region" description="Helical" evidence="1">
    <location>
        <begin position="416"/>
        <end position="438"/>
    </location>
</feature>
<dbReference type="HOGENOM" id="CLU_031804_1_1_1"/>
<reference evidence="3 4" key="1">
    <citation type="journal article" date="2004" name="Nature">
        <title>Genome evolution in yeasts.</title>
        <authorList>
            <consortium name="Genolevures"/>
            <person name="Dujon B."/>
            <person name="Sherman D."/>
            <person name="Fischer G."/>
            <person name="Durrens P."/>
            <person name="Casaregola S."/>
            <person name="Lafontaine I."/>
            <person name="de Montigny J."/>
            <person name="Marck C."/>
            <person name="Neuveglise C."/>
            <person name="Talla E."/>
            <person name="Goffard N."/>
            <person name="Frangeul L."/>
            <person name="Aigle M."/>
            <person name="Anthouard V."/>
            <person name="Babour A."/>
            <person name="Barbe V."/>
            <person name="Barnay S."/>
            <person name="Blanchin S."/>
            <person name="Beckerich J.M."/>
            <person name="Beyne E."/>
            <person name="Bleykasten C."/>
            <person name="Boisrame A."/>
            <person name="Boyer J."/>
            <person name="Cattolico L."/>
            <person name="Confanioleri F."/>
            <person name="de Daruvar A."/>
            <person name="Despons L."/>
            <person name="Fabre E."/>
            <person name="Fairhead C."/>
            <person name="Ferry-Dumazet H."/>
            <person name="Groppi A."/>
            <person name="Hantraye F."/>
            <person name="Hennequin C."/>
            <person name="Jauniaux N."/>
            <person name="Joyet P."/>
            <person name="Kachouri R."/>
            <person name="Kerrest A."/>
            <person name="Koszul R."/>
            <person name="Lemaire M."/>
            <person name="Lesur I."/>
            <person name="Ma L."/>
            <person name="Muller H."/>
            <person name="Nicaud J.M."/>
            <person name="Nikolski M."/>
            <person name="Oztas S."/>
            <person name="Ozier-Kalogeropoulos O."/>
            <person name="Pellenz S."/>
            <person name="Potier S."/>
            <person name="Richard G.F."/>
            <person name="Straub M.L."/>
            <person name="Suleau A."/>
            <person name="Swennene D."/>
            <person name="Tekaia F."/>
            <person name="Wesolowski-Louvel M."/>
            <person name="Westhof E."/>
            <person name="Wirth B."/>
            <person name="Zeniou-Meyer M."/>
            <person name="Zivanovic I."/>
            <person name="Bolotin-Fukuhara M."/>
            <person name="Thierry A."/>
            <person name="Bouchier C."/>
            <person name="Caudron B."/>
            <person name="Scarpelli C."/>
            <person name="Gaillardin C."/>
            <person name="Weissenbach J."/>
            <person name="Wincker P."/>
            <person name="Souciet J.L."/>
        </authorList>
    </citation>
    <scope>NUCLEOTIDE SEQUENCE [LARGE SCALE GENOMIC DNA]</scope>
    <source>
        <strain evidence="4">ATCC 36239 / CBS 767 / BCRC 21394 / JCM 1990 / NBRC 0083 / IGC 2968</strain>
    </source>
</reference>
<evidence type="ECO:0000259" key="2">
    <source>
        <dbReference type="Pfam" id="PF03345"/>
    </source>
</evidence>
<dbReference type="RefSeq" id="XP_457623.2">
    <property type="nucleotide sequence ID" value="XM_457623.2"/>
</dbReference>
<dbReference type="InParanoid" id="Q6BVZ6"/>
<dbReference type="GO" id="GO:0008250">
    <property type="term" value="C:oligosaccharyltransferase complex"/>
    <property type="evidence" value="ECO:0007669"/>
    <property type="project" value="EnsemblFungi"/>
</dbReference>
<protein>
    <recommendedName>
        <fullName evidence="1">Dolichyl-diphosphooligosaccharide--protein glycosyltransferase subunit WBP1</fullName>
        <shortName evidence="1">Oligosaccharyl transferase subunit WBP1</shortName>
    </recommendedName>
</protein>
<keyword evidence="1" id="KW-0256">Endoplasmic reticulum</keyword>
<dbReference type="AlphaFoldDB" id="Q6BVZ6"/>
<evidence type="ECO:0000313" key="4">
    <source>
        <dbReference type="Proteomes" id="UP000000599"/>
    </source>
</evidence>
<feature type="chain" id="PRO_5005143981" description="Dolichyl-diphosphooligosaccharide--protein glycosyltransferase subunit WBP1" evidence="1">
    <location>
        <begin position="27"/>
        <end position="449"/>
    </location>
</feature>
<dbReference type="FunCoup" id="Q6BVZ6">
    <property type="interactions" value="1083"/>
</dbReference>
<dbReference type="GeneID" id="2913598"/>
<dbReference type="OrthoDB" id="29105at2759"/>